<proteinExistence type="predicted"/>
<accession>A0A975D5K3</accession>
<protein>
    <submittedName>
        <fullName evidence="1">Uncharacterized protein</fullName>
    </submittedName>
</protein>
<gene>
    <name evidence="1" type="ORF">HRJ34_07480</name>
</gene>
<dbReference type="AlphaFoldDB" id="A0A975D5K3"/>
<reference evidence="1" key="2">
    <citation type="submission" date="2021-04" db="EMBL/GenBank/DDBJ databases">
        <title>Isolation and genomic analysis of the ibuprofen-degrading bacterium Sphingomonas strain MPO218.</title>
        <authorList>
            <person name="Aulestia M."/>
            <person name="Flores A."/>
            <person name="Mangas E.L."/>
            <person name="Perez-Pulido A.J."/>
            <person name="Santero E."/>
            <person name="Camacho E.M."/>
        </authorList>
    </citation>
    <scope>NUCLEOTIDE SEQUENCE</scope>
    <source>
        <strain evidence="1">MPO218</strain>
    </source>
</reference>
<dbReference type="Proteomes" id="UP000664914">
    <property type="component" value="Chromosome"/>
</dbReference>
<sequence length="125" mass="13692">MTELTLPAAFADLAPWLDWALPTADGRQARRLASTSDTLRRFYDAVLPRLEDILAEVDKHPLGQLPAALRPLYDIALSLAEVAPHIELYDGAVGVPYAFEEGRFIAVHGGEPTWSTPQPMMTPAP</sequence>
<reference evidence="1" key="1">
    <citation type="submission" date="2020-07" db="EMBL/GenBank/DDBJ databases">
        <authorList>
            <person name="Camacho E."/>
        </authorList>
    </citation>
    <scope>NUCLEOTIDE SEQUENCE</scope>
    <source>
        <strain evidence="1">MPO218</strain>
    </source>
</reference>
<evidence type="ECO:0000313" key="1">
    <source>
        <dbReference type="EMBL" id="QTH23331.1"/>
    </source>
</evidence>
<dbReference type="RefSeq" id="WP_029995209.1">
    <property type="nucleotide sequence ID" value="NZ_CP059319.1"/>
</dbReference>
<evidence type="ECO:0000313" key="2">
    <source>
        <dbReference type="Proteomes" id="UP000664914"/>
    </source>
</evidence>
<dbReference type="EMBL" id="CP059319">
    <property type="protein sequence ID" value="QTH23331.1"/>
    <property type="molecule type" value="Genomic_DNA"/>
</dbReference>
<name>A0A975D5K3_9SPHN</name>
<organism evidence="1 2">
    <name type="scientific">Rhizorhabdus wittichii</name>
    <dbReference type="NCBI Taxonomy" id="160791"/>
    <lineage>
        <taxon>Bacteria</taxon>
        <taxon>Pseudomonadati</taxon>
        <taxon>Pseudomonadota</taxon>
        <taxon>Alphaproteobacteria</taxon>
        <taxon>Sphingomonadales</taxon>
        <taxon>Sphingomonadaceae</taxon>
        <taxon>Rhizorhabdus</taxon>
    </lineage>
</organism>